<evidence type="ECO:0000256" key="7">
    <source>
        <dbReference type="ARBA" id="ARBA00022741"/>
    </source>
</evidence>
<evidence type="ECO:0000256" key="10">
    <source>
        <dbReference type="SAM" id="Phobius"/>
    </source>
</evidence>
<feature type="transmembrane region" description="Helical" evidence="10">
    <location>
        <begin position="245"/>
        <end position="267"/>
    </location>
</feature>
<reference evidence="13 14" key="1">
    <citation type="submission" date="2019-06" db="EMBL/GenBank/DDBJ databases">
        <title>Whole genome sequence for Cellvibrionaceae sp. R142.</title>
        <authorList>
            <person name="Wang G."/>
        </authorList>
    </citation>
    <scope>NUCLEOTIDE SEQUENCE [LARGE SCALE GENOMIC DNA]</scope>
    <source>
        <strain evidence="13 14">R142</strain>
    </source>
</reference>
<dbReference type="CDD" id="cd00082">
    <property type="entry name" value="HisKA"/>
    <property type="match status" value="1"/>
</dbReference>
<evidence type="ECO:0000259" key="12">
    <source>
        <dbReference type="PROSITE" id="PS50885"/>
    </source>
</evidence>
<name>A0A545U6P7_9GAMM</name>
<dbReference type="PRINTS" id="PR00344">
    <property type="entry name" value="BCTRLSENSOR"/>
</dbReference>
<dbReference type="PANTHER" id="PTHR44936">
    <property type="entry name" value="SENSOR PROTEIN CREC"/>
    <property type="match status" value="1"/>
</dbReference>
<proteinExistence type="predicted"/>
<dbReference type="InterPro" id="IPR003594">
    <property type="entry name" value="HATPase_dom"/>
</dbReference>
<evidence type="ECO:0000256" key="5">
    <source>
        <dbReference type="ARBA" id="ARBA00022553"/>
    </source>
</evidence>
<dbReference type="Proteomes" id="UP000319732">
    <property type="component" value="Unassembled WGS sequence"/>
</dbReference>
<evidence type="ECO:0000256" key="3">
    <source>
        <dbReference type="ARBA" id="ARBA00012438"/>
    </source>
</evidence>
<dbReference type="Gene3D" id="1.10.287.130">
    <property type="match status" value="1"/>
</dbReference>
<dbReference type="InterPro" id="IPR004358">
    <property type="entry name" value="Sig_transdc_His_kin-like_C"/>
</dbReference>
<evidence type="ECO:0000256" key="4">
    <source>
        <dbReference type="ARBA" id="ARBA00022475"/>
    </source>
</evidence>
<keyword evidence="8" id="KW-0418">Kinase</keyword>
<dbReference type="AlphaFoldDB" id="A0A545U6P7"/>
<dbReference type="InterPro" id="IPR036097">
    <property type="entry name" value="HisK_dim/P_sf"/>
</dbReference>
<dbReference type="InterPro" id="IPR036890">
    <property type="entry name" value="HATPase_C_sf"/>
</dbReference>
<sequence>MPLAVSRHHRPFTLVRIFLRLWVVVTIPLGVLWWFDGLNPVHGIINDMARDTYIALYRGTFHLVQEDLETRPVEQWPQHIVDLAPHFGYRLVLEKLESDSFSALEKSSLRSGEFLFRGGEPAVLVRRVAQSRFVLQMFLGETQDEIEERRRRGTMYLLQQQLKLHPPQQWAAVIAAYQPHFGFAIDVLDIDSDRLSLSRDQKAQLRRNRIYTYRPEQLAEVSYILLDDRRHVIRAETRSGGTSDLLLLVIAFSTLCGALALGIYIWLRPLWRDLKHMDTVAAEFGEGYFDARAALKNSSVVAGLGQSFNSMAASIQQLIDGQKELINAVSHDLRTPMSRLRFALEMLETENDTEDRDRYIHNIQHSVASLEELINELLVHARFERTPSARTFNNYAVYSFLTDEVALFVDNPRGIEVVWIPPGPVADLQCVFDRGALARALANLLENALRYADHRIEVSFTVTDGWCRVMVDDDGCGVAAADRERIFKPFTRLDDNAEGAGHGLGLAIVGQIAKWHKGRTYVVDAPAGGARFVFEWPADL</sequence>
<evidence type="ECO:0000313" key="13">
    <source>
        <dbReference type="EMBL" id="TQV85114.1"/>
    </source>
</evidence>
<evidence type="ECO:0000256" key="9">
    <source>
        <dbReference type="ARBA" id="ARBA00022840"/>
    </source>
</evidence>
<dbReference type="GO" id="GO:0005524">
    <property type="term" value="F:ATP binding"/>
    <property type="evidence" value="ECO:0007669"/>
    <property type="project" value="UniProtKB-KW"/>
</dbReference>
<dbReference type="PROSITE" id="PS50109">
    <property type="entry name" value="HIS_KIN"/>
    <property type="match status" value="1"/>
</dbReference>
<gene>
    <name evidence="13" type="ORF">FKG94_02680</name>
</gene>
<dbReference type="Pfam" id="PF02518">
    <property type="entry name" value="HATPase_c"/>
    <property type="match status" value="1"/>
</dbReference>
<dbReference type="EMBL" id="VHSG01000004">
    <property type="protein sequence ID" value="TQV85114.1"/>
    <property type="molecule type" value="Genomic_DNA"/>
</dbReference>
<feature type="domain" description="HAMP" evidence="12">
    <location>
        <begin position="268"/>
        <end position="320"/>
    </location>
</feature>
<keyword evidence="9" id="KW-0067">ATP-binding</keyword>
<comment type="subcellular location">
    <subcellularLocation>
        <location evidence="2">Cell membrane</location>
        <topology evidence="2">Multi-pass membrane protein</topology>
    </subcellularLocation>
</comment>
<dbReference type="GO" id="GO:0005886">
    <property type="term" value="C:plasma membrane"/>
    <property type="evidence" value="ECO:0007669"/>
    <property type="project" value="UniProtKB-SubCell"/>
</dbReference>
<dbReference type="Gene3D" id="3.30.565.10">
    <property type="entry name" value="Histidine kinase-like ATPase, C-terminal domain"/>
    <property type="match status" value="1"/>
</dbReference>
<dbReference type="RefSeq" id="WP_142902661.1">
    <property type="nucleotide sequence ID" value="NZ_ML660088.1"/>
</dbReference>
<evidence type="ECO:0000256" key="6">
    <source>
        <dbReference type="ARBA" id="ARBA00022679"/>
    </source>
</evidence>
<accession>A0A545U6P7</accession>
<dbReference type="SUPFAM" id="SSF47384">
    <property type="entry name" value="Homodimeric domain of signal transducing histidine kinase"/>
    <property type="match status" value="1"/>
</dbReference>
<dbReference type="PROSITE" id="PS50885">
    <property type="entry name" value="HAMP"/>
    <property type="match status" value="1"/>
</dbReference>
<evidence type="ECO:0000256" key="2">
    <source>
        <dbReference type="ARBA" id="ARBA00004651"/>
    </source>
</evidence>
<dbReference type="InterPro" id="IPR005467">
    <property type="entry name" value="His_kinase_dom"/>
</dbReference>
<evidence type="ECO:0000313" key="14">
    <source>
        <dbReference type="Proteomes" id="UP000319732"/>
    </source>
</evidence>
<dbReference type="SMART" id="SM00387">
    <property type="entry name" value="HATPase_c"/>
    <property type="match status" value="1"/>
</dbReference>
<dbReference type="OrthoDB" id="9804645at2"/>
<keyword evidence="4" id="KW-1003">Cell membrane</keyword>
<keyword evidence="10" id="KW-0472">Membrane</keyword>
<dbReference type="Pfam" id="PF00512">
    <property type="entry name" value="HisKA"/>
    <property type="match status" value="1"/>
</dbReference>
<dbReference type="PANTHER" id="PTHR44936:SF10">
    <property type="entry name" value="SENSOR PROTEIN RSTB"/>
    <property type="match status" value="1"/>
</dbReference>
<dbReference type="InterPro" id="IPR050980">
    <property type="entry name" value="2C_sensor_his_kinase"/>
</dbReference>
<keyword evidence="10" id="KW-0812">Transmembrane</keyword>
<organism evidence="13 14">
    <name type="scientific">Exilibacterium tricleocarpae</name>
    <dbReference type="NCBI Taxonomy" id="2591008"/>
    <lineage>
        <taxon>Bacteria</taxon>
        <taxon>Pseudomonadati</taxon>
        <taxon>Pseudomonadota</taxon>
        <taxon>Gammaproteobacteria</taxon>
        <taxon>Cellvibrionales</taxon>
        <taxon>Cellvibrionaceae</taxon>
        <taxon>Exilibacterium</taxon>
    </lineage>
</organism>
<comment type="caution">
    <text evidence="13">The sequence shown here is derived from an EMBL/GenBank/DDBJ whole genome shotgun (WGS) entry which is preliminary data.</text>
</comment>
<dbReference type="Gene3D" id="6.10.340.10">
    <property type="match status" value="1"/>
</dbReference>
<dbReference type="InterPro" id="IPR003660">
    <property type="entry name" value="HAMP_dom"/>
</dbReference>
<keyword evidence="10" id="KW-1133">Transmembrane helix</keyword>
<evidence type="ECO:0000256" key="8">
    <source>
        <dbReference type="ARBA" id="ARBA00022777"/>
    </source>
</evidence>
<keyword evidence="14" id="KW-1185">Reference proteome</keyword>
<keyword evidence="6" id="KW-0808">Transferase</keyword>
<protein>
    <recommendedName>
        <fullName evidence="3">histidine kinase</fullName>
        <ecNumber evidence="3">2.7.13.3</ecNumber>
    </recommendedName>
</protein>
<keyword evidence="7" id="KW-0547">Nucleotide-binding</keyword>
<evidence type="ECO:0000259" key="11">
    <source>
        <dbReference type="PROSITE" id="PS50109"/>
    </source>
</evidence>
<feature type="domain" description="Histidine kinase" evidence="11">
    <location>
        <begin position="328"/>
        <end position="540"/>
    </location>
</feature>
<dbReference type="EC" id="2.7.13.3" evidence="3"/>
<dbReference type="SUPFAM" id="SSF55874">
    <property type="entry name" value="ATPase domain of HSP90 chaperone/DNA topoisomerase II/histidine kinase"/>
    <property type="match status" value="1"/>
</dbReference>
<dbReference type="SMART" id="SM00388">
    <property type="entry name" value="HisKA"/>
    <property type="match status" value="1"/>
</dbReference>
<keyword evidence="5" id="KW-0597">Phosphoprotein</keyword>
<evidence type="ECO:0000256" key="1">
    <source>
        <dbReference type="ARBA" id="ARBA00000085"/>
    </source>
</evidence>
<dbReference type="InterPro" id="IPR003661">
    <property type="entry name" value="HisK_dim/P_dom"/>
</dbReference>
<feature type="transmembrane region" description="Helical" evidence="10">
    <location>
        <begin position="12"/>
        <end position="35"/>
    </location>
</feature>
<dbReference type="GO" id="GO:0000155">
    <property type="term" value="F:phosphorelay sensor kinase activity"/>
    <property type="evidence" value="ECO:0007669"/>
    <property type="project" value="InterPro"/>
</dbReference>
<comment type="catalytic activity">
    <reaction evidence="1">
        <text>ATP + protein L-histidine = ADP + protein N-phospho-L-histidine.</text>
        <dbReference type="EC" id="2.7.13.3"/>
    </reaction>
</comment>